<protein>
    <submittedName>
        <fullName evidence="3 4">Uncharacterized protein</fullName>
    </submittedName>
</protein>
<feature type="chain" id="PRO_5009386300" evidence="2">
    <location>
        <begin position="21"/>
        <end position="171"/>
    </location>
</feature>
<reference evidence="3" key="1">
    <citation type="submission" date="2009-11" db="EMBL/GenBank/DDBJ databases">
        <authorList>
            <consortium name="The Broad Institute Genome Sequencing Platform"/>
            <person name="Ward D."/>
            <person name="Feldgarden M."/>
            <person name="Earl A."/>
            <person name="Young S.K."/>
            <person name="Zeng Q."/>
            <person name="Koehrsen M."/>
            <person name="Alvarado L."/>
            <person name="Berlin A."/>
            <person name="Bochicchio J."/>
            <person name="Borenstein D."/>
            <person name="Chapman S.B."/>
            <person name="Chen Z."/>
            <person name="Engels R."/>
            <person name="Freedman E."/>
            <person name="Gellesch M."/>
            <person name="Goldberg J."/>
            <person name="Griggs A."/>
            <person name="Gujja S."/>
            <person name="Heilman E."/>
            <person name="Heiman D."/>
            <person name="Hepburn T."/>
            <person name="Howarth C."/>
            <person name="Jen D."/>
            <person name="Larson L."/>
            <person name="Lewis B."/>
            <person name="Mehta T."/>
            <person name="Park D."/>
            <person name="Pearson M."/>
            <person name="Roberts A."/>
            <person name="Saif S."/>
            <person name="Shea T."/>
            <person name="Shenoy N."/>
            <person name="Sisk P."/>
            <person name="Stolte C."/>
            <person name="Sykes S."/>
            <person name="Thomson T."/>
            <person name="Walk T."/>
            <person name="White J."/>
            <person name="Yandava C."/>
            <person name="Izard J."/>
            <person name="Baranova O.V."/>
            <person name="Blanton J.M."/>
            <person name="Tanner A.C."/>
            <person name="Dewhirst F.E."/>
            <person name="Haas B."/>
            <person name="Nusbaum C."/>
            <person name="Birren B."/>
        </authorList>
    </citation>
    <scope>NUCLEOTIDE SEQUENCE [LARGE SCALE GENOMIC DNA]</scope>
    <source>
        <strain evidence="3">1-1 BBBD Race 1</strain>
    </source>
</reference>
<reference evidence="3" key="2">
    <citation type="submission" date="2016-05" db="EMBL/GenBank/DDBJ databases">
        <title>Comparative analysis highlights variable genome content of wheat rusts and divergence of the mating loci.</title>
        <authorList>
            <person name="Cuomo C.A."/>
            <person name="Bakkeren G."/>
            <person name="Szabo L."/>
            <person name="Khalil H."/>
            <person name="Joly D."/>
            <person name="Goldberg J."/>
            <person name="Young S."/>
            <person name="Zeng Q."/>
            <person name="Fellers J."/>
        </authorList>
    </citation>
    <scope>NUCLEOTIDE SEQUENCE [LARGE SCALE GENOMIC DNA]</scope>
    <source>
        <strain evidence="3">1-1 BBBD Race 1</strain>
    </source>
</reference>
<feature type="signal peptide" evidence="2">
    <location>
        <begin position="1"/>
        <end position="20"/>
    </location>
</feature>
<accession>A0A0C4ERD0</accession>
<sequence length="171" mass="17947">MRIAALGLILFGALGGFSWAAPAIPRLGGAPFVAGMVVFYPGGPLIEKAITEPREVGWMVRGINPALRFLSAIGRAAHPGELIGGLNASTKALQSCCPRLAELILRGLNRIRNQASDDLHAQVNLAAQRKAFKDAPEHFLSTRLKPSPGSPHHPDIPAANTKVPAQVAAAA</sequence>
<evidence type="ECO:0000313" key="3">
    <source>
        <dbReference type="EMBL" id="OAV89769.1"/>
    </source>
</evidence>
<dbReference type="AlphaFoldDB" id="A0A0C4ERD0"/>
<dbReference type="EMBL" id="ADAS02000118">
    <property type="protein sequence ID" value="OAV89769.1"/>
    <property type="molecule type" value="Genomic_DNA"/>
</dbReference>
<dbReference type="OrthoDB" id="2506924at2759"/>
<dbReference type="EnsemblFungi" id="PTTG_28550-t43_1">
    <property type="protein sequence ID" value="PTTG_28550-t43_1-p1"/>
    <property type="gene ID" value="PTTG_28550"/>
</dbReference>
<reference evidence="4" key="4">
    <citation type="submission" date="2025-05" db="UniProtKB">
        <authorList>
            <consortium name="EnsemblFungi"/>
        </authorList>
    </citation>
    <scope>IDENTIFICATION</scope>
    <source>
        <strain evidence="4">isolate 1-1 / race 1 (BBBD)</strain>
    </source>
</reference>
<feature type="region of interest" description="Disordered" evidence="1">
    <location>
        <begin position="142"/>
        <end position="171"/>
    </location>
</feature>
<organism evidence="3">
    <name type="scientific">Puccinia triticina (isolate 1-1 / race 1 (BBBD))</name>
    <name type="common">Brown leaf rust fungus</name>
    <dbReference type="NCBI Taxonomy" id="630390"/>
    <lineage>
        <taxon>Eukaryota</taxon>
        <taxon>Fungi</taxon>
        <taxon>Dikarya</taxon>
        <taxon>Basidiomycota</taxon>
        <taxon>Pucciniomycotina</taxon>
        <taxon>Pucciniomycetes</taxon>
        <taxon>Pucciniales</taxon>
        <taxon>Pucciniaceae</taxon>
        <taxon>Puccinia</taxon>
    </lineage>
</organism>
<evidence type="ECO:0000256" key="2">
    <source>
        <dbReference type="SAM" id="SignalP"/>
    </source>
</evidence>
<evidence type="ECO:0000313" key="4">
    <source>
        <dbReference type="EnsemblFungi" id="PTTG_28550-t43_1-p1"/>
    </source>
</evidence>
<keyword evidence="2" id="KW-0732">Signal</keyword>
<name>A0A0C4ERD0_PUCT1</name>
<dbReference type="VEuPathDB" id="FungiDB:PTTG_28550"/>
<reference evidence="4 5" key="3">
    <citation type="journal article" date="2017" name="G3 (Bethesda)">
        <title>Comparative analysis highlights variable genome content of wheat rusts and divergence of the mating loci.</title>
        <authorList>
            <person name="Cuomo C.A."/>
            <person name="Bakkeren G."/>
            <person name="Khalil H.B."/>
            <person name="Panwar V."/>
            <person name="Joly D."/>
            <person name="Linning R."/>
            <person name="Sakthikumar S."/>
            <person name="Song X."/>
            <person name="Adiconis X."/>
            <person name="Fan L."/>
            <person name="Goldberg J.M."/>
            <person name="Levin J.Z."/>
            <person name="Young S."/>
            <person name="Zeng Q."/>
            <person name="Anikster Y."/>
            <person name="Bruce M."/>
            <person name="Wang M."/>
            <person name="Yin C."/>
            <person name="McCallum B."/>
            <person name="Szabo L.J."/>
            <person name="Hulbert S."/>
            <person name="Chen X."/>
            <person name="Fellers J.P."/>
        </authorList>
    </citation>
    <scope>NUCLEOTIDE SEQUENCE</scope>
    <source>
        <strain evidence="4">isolate 1-1 / race 1 (BBBD)</strain>
        <strain evidence="5">Isolate 1-1 / race 1 (BBBD)</strain>
    </source>
</reference>
<keyword evidence="5" id="KW-1185">Reference proteome</keyword>
<evidence type="ECO:0000256" key="1">
    <source>
        <dbReference type="SAM" id="MobiDB-lite"/>
    </source>
</evidence>
<gene>
    <name evidence="3" type="ORF">PTTG_28550</name>
</gene>
<proteinExistence type="predicted"/>
<dbReference type="Proteomes" id="UP000005240">
    <property type="component" value="Unassembled WGS sequence"/>
</dbReference>
<evidence type="ECO:0000313" key="5">
    <source>
        <dbReference type="Proteomes" id="UP000005240"/>
    </source>
</evidence>